<sequence length="101" mass="10814">MKATAVILKAVSTVVVTCLVVAIAWMFLPADATNAIALFSLKNAKSTIFAITSIIFVLCVYRLVGNIGHFSRTMPAGLTIVTLGFLACVYLVSFRGITIRC</sequence>
<dbReference type="RefSeq" id="WP_052001360.1">
    <property type="nucleotide sequence ID" value="NZ_CABVQD010000022.1"/>
</dbReference>
<feature type="transmembrane region" description="Helical" evidence="1">
    <location>
        <begin position="76"/>
        <end position="97"/>
    </location>
</feature>
<feature type="transmembrane region" description="Helical" evidence="1">
    <location>
        <begin position="7"/>
        <end position="28"/>
    </location>
</feature>
<name>A0A6J5EHN3_9BURK</name>
<evidence type="ECO:0000313" key="2">
    <source>
        <dbReference type="EMBL" id="VWC10666.1"/>
    </source>
</evidence>
<feature type="transmembrane region" description="Helical" evidence="1">
    <location>
        <begin position="48"/>
        <end position="64"/>
    </location>
</feature>
<protein>
    <submittedName>
        <fullName evidence="2">Uncharacterized protein</fullName>
    </submittedName>
</protein>
<keyword evidence="1" id="KW-0472">Membrane</keyword>
<reference evidence="2 3" key="1">
    <citation type="submission" date="2019-09" db="EMBL/GenBank/DDBJ databases">
        <authorList>
            <person name="Depoorter E."/>
        </authorList>
    </citation>
    <scope>NUCLEOTIDE SEQUENCE [LARGE SCALE GENOMIC DNA]</scope>
    <source>
        <strain evidence="2">LMG 30113</strain>
    </source>
</reference>
<evidence type="ECO:0000313" key="3">
    <source>
        <dbReference type="Proteomes" id="UP000494330"/>
    </source>
</evidence>
<organism evidence="2 3">
    <name type="scientific">Burkholderia paludis</name>
    <dbReference type="NCBI Taxonomy" id="1506587"/>
    <lineage>
        <taxon>Bacteria</taxon>
        <taxon>Pseudomonadati</taxon>
        <taxon>Pseudomonadota</taxon>
        <taxon>Betaproteobacteria</taxon>
        <taxon>Burkholderiales</taxon>
        <taxon>Burkholderiaceae</taxon>
        <taxon>Burkholderia</taxon>
        <taxon>Burkholderia cepacia complex</taxon>
    </lineage>
</organism>
<keyword evidence="1" id="KW-1133">Transmembrane helix</keyword>
<proteinExistence type="predicted"/>
<keyword evidence="1" id="KW-0812">Transmembrane</keyword>
<evidence type="ECO:0000256" key="1">
    <source>
        <dbReference type="SAM" id="Phobius"/>
    </source>
</evidence>
<dbReference type="EMBL" id="CABVQD010000022">
    <property type="protein sequence ID" value="VWC10666.1"/>
    <property type="molecule type" value="Genomic_DNA"/>
</dbReference>
<keyword evidence="3" id="KW-1185">Reference proteome</keyword>
<accession>A0A6J5EHN3</accession>
<dbReference type="Proteomes" id="UP000494330">
    <property type="component" value="Unassembled WGS sequence"/>
</dbReference>
<gene>
    <name evidence="2" type="ORF">BPA30113_05207</name>
</gene>
<dbReference type="AlphaFoldDB" id="A0A6J5EHN3"/>